<keyword evidence="2 5" id="KW-0812">Transmembrane</keyword>
<keyword evidence="4" id="KW-0472">Membrane</keyword>
<feature type="non-terminal residue" evidence="5">
    <location>
        <position position="1"/>
    </location>
</feature>
<dbReference type="GO" id="GO:0008528">
    <property type="term" value="F:G protein-coupled peptide receptor activity"/>
    <property type="evidence" value="ECO:0007669"/>
    <property type="project" value="TreeGrafter"/>
</dbReference>
<comment type="caution">
    <text evidence="5">The sequence shown here is derived from an EMBL/GenBank/DDBJ whole genome shotgun (WGS) entry which is preliminary data.</text>
</comment>
<dbReference type="GO" id="GO:0007188">
    <property type="term" value="P:adenylate cyclase-modulating G protein-coupled receptor signaling pathway"/>
    <property type="evidence" value="ECO:0007669"/>
    <property type="project" value="TreeGrafter"/>
</dbReference>
<dbReference type="GO" id="GO:0005886">
    <property type="term" value="C:plasma membrane"/>
    <property type="evidence" value="ECO:0007669"/>
    <property type="project" value="TreeGrafter"/>
</dbReference>
<dbReference type="EMBL" id="MUJZ01013173">
    <property type="protein sequence ID" value="OTF81527.1"/>
    <property type="molecule type" value="Genomic_DNA"/>
</dbReference>
<evidence type="ECO:0000256" key="4">
    <source>
        <dbReference type="ARBA" id="ARBA00023136"/>
    </source>
</evidence>
<gene>
    <name evidence="5" type="ORF">BLA29_006356</name>
</gene>
<reference evidence="5 6" key="1">
    <citation type="submission" date="2017-03" db="EMBL/GenBank/DDBJ databases">
        <title>Genome Survey of Euroglyphus maynei.</title>
        <authorList>
            <person name="Arlian L.G."/>
            <person name="Morgan M.S."/>
            <person name="Rider S.D."/>
        </authorList>
    </citation>
    <scope>NUCLEOTIDE SEQUENCE [LARGE SCALE GENOMIC DNA]</scope>
    <source>
        <strain evidence="5">Arlian Lab</strain>
        <tissue evidence="5">Whole body</tissue>
    </source>
</reference>
<dbReference type="Gene3D" id="1.20.1070.10">
    <property type="entry name" value="Rhodopsin 7-helix transmembrane proteins"/>
    <property type="match status" value="1"/>
</dbReference>
<dbReference type="OrthoDB" id="5967113at2759"/>
<keyword evidence="5" id="KW-0675">Receptor</keyword>
<accession>A0A1Y3BN60</accession>
<dbReference type="Pfam" id="PF00002">
    <property type="entry name" value="7tm_2"/>
    <property type="match status" value="1"/>
</dbReference>
<evidence type="ECO:0000313" key="5">
    <source>
        <dbReference type="EMBL" id="OTF81527.1"/>
    </source>
</evidence>
<organism evidence="5 6">
    <name type="scientific">Euroglyphus maynei</name>
    <name type="common">Mayne's house dust mite</name>
    <dbReference type="NCBI Taxonomy" id="6958"/>
    <lineage>
        <taxon>Eukaryota</taxon>
        <taxon>Metazoa</taxon>
        <taxon>Ecdysozoa</taxon>
        <taxon>Arthropoda</taxon>
        <taxon>Chelicerata</taxon>
        <taxon>Arachnida</taxon>
        <taxon>Acari</taxon>
        <taxon>Acariformes</taxon>
        <taxon>Sarcoptiformes</taxon>
        <taxon>Astigmata</taxon>
        <taxon>Psoroptidia</taxon>
        <taxon>Analgoidea</taxon>
        <taxon>Pyroglyphidae</taxon>
        <taxon>Pyroglyphinae</taxon>
        <taxon>Euroglyphus</taxon>
    </lineage>
</organism>
<dbReference type="SUPFAM" id="SSF111418">
    <property type="entry name" value="Hormone receptor domain"/>
    <property type="match status" value="1"/>
</dbReference>
<proteinExistence type="predicted"/>
<comment type="subcellular location">
    <subcellularLocation>
        <location evidence="1">Membrane</location>
        <topology evidence="1">Multi-pass membrane protein</topology>
    </subcellularLocation>
</comment>
<keyword evidence="3" id="KW-1133">Transmembrane helix</keyword>
<protein>
    <submittedName>
        <fullName evidence="5">7 transmembrane receptor-like protein</fullName>
    </submittedName>
</protein>
<dbReference type="InterPro" id="IPR000832">
    <property type="entry name" value="GPCR_2_secretin-like"/>
</dbReference>
<dbReference type="PANTHER" id="PTHR45620:SF15">
    <property type="entry name" value="DIURETIC HORMONE 44 RECEPTOR 1-RELATED"/>
    <property type="match status" value="1"/>
</dbReference>
<name>A0A1Y3BN60_EURMA</name>
<dbReference type="AlphaFoldDB" id="A0A1Y3BN60"/>
<evidence type="ECO:0000256" key="3">
    <source>
        <dbReference type="ARBA" id="ARBA00022989"/>
    </source>
</evidence>
<dbReference type="GO" id="GO:0017046">
    <property type="term" value="F:peptide hormone binding"/>
    <property type="evidence" value="ECO:0007669"/>
    <property type="project" value="TreeGrafter"/>
</dbReference>
<dbReference type="Proteomes" id="UP000194236">
    <property type="component" value="Unassembled WGS sequence"/>
</dbReference>
<dbReference type="InterPro" id="IPR036445">
    <property type="entry name" value="GPCR_2_extracell_dom_sf"/>
</dbReference>
<evidence type="ECO:0000256" key="1">
    <source>
        <dbReference type="ARBA" id="ARBA00004141"/>
    </source>
</evidence>
<keyword evidence="6" id="KW-1185">Reference proteome</keyword>
<evidence type="ECO:0000256" key="2">
    <source>
        <dbReference type="ARBA" id="ARBA00022692"/>
    </source>
</evidence>
<dbReference type="PANTHER" id="PTHR45620">
    <property type="entry name" value="PDF RECEPTOR-LIKE PROTEIN-RELATED"/>
    <property type="match status" value="1"/>
</dbReference>
<evidence type="ECO:0000313" key="6">
    <source>
        <dbReference type="Proteomes" id="UP000194236"/>
    </source>
</evidence>
<sequence>YAYRICDNNGTWINNWTNYTECLLLIANNESDTDASKYQFIRQLEWLCKSILTLKLYSTLASINWMFIEGFQLHSRVTVSILRKDAPFKLYHILGWGNYYIEIQILPKAMFKSKMFIVVR</sequence>
<dbReference type="InterPro" id="IPR050332">
    <property type="entry name" value="GPCR_2"/>
</dbReference>